<protein>
    <recommendedName>
        <fullName evidence="5">Fimbrial protein</fullName>
    </recommendedName>
</protein>
<dbReference type="InterPro" id="IPR003467">
    <property type="entry name" value="Fimbrial_K88_FaeH"/>
</dbReference>
<dbReference type="GO" id="GO:0009289">
    <property type="term" value="C:pilus"/>
    <property type="evidence" value="ECO:0007669"/>
    <property type="project" value="InterPro"/>
</dbReference>
<evidence type="ECO:0000256" key="3">
    <source>
        <dbReference type="SAM" id="SignalP"/>
    </source>
</evidence>
<keyword evidence="1 3" id="KW-0732">Signal</keyword>
<comment type="similarity">
    <text evidence="2">Belongs to the fimbrial K88 protein family.</text>
</comment>
<dbReference type="Pfam" id="PF02432">
    <property type="entry name" value="Fimbrial_K88"/>
    <property type="match status" value="1"/>
</dbReference>
<name>A0A627FBV5_SALER</name>
<sequence length="102" mass="10782">MKKTLMALAVAASAVVSGSAMADVNWGNSGDFNGNLDIGGIITKPELQNNWIWGVGGGFDKYTNTIHELTENGTKLTITVDKDMPILLGKTVGVFPVNIMDA</sequence>
<gene>
    <name evidence="4" type="ORF">F9173_24195</name>
</gene>
<feature type="signal peptide" evidence="3">
    <location>
        <begin position="1"/>
        <end position="22"/>
    </location>
</feature>
<dbReference type="AlphaFoldDB" id="A0A627FBV5"/>
<evidence type="ECO:0000256" key="2">
    <source>
        <dbReference type="ARBA" id="ARBA00049989"/>
    </source>
</evidence>
<reference evidence="4" key="1">
    <citation type="submission" date="2019-10" db="EMBL/GenBank/DDBJ databases">
        <authorList>
            <consortium name="NARMS: The National Antimicrobial Resistance Monitoring System"/>
        </authorList>
    </citation>
    <scope>NUCLEOTIDE SEQUENCE</scope>
    <source>
        <strain evidence="4">CVM N18S1278</strain>
    </source>
</reference>
<evidence type="ECO:0000313" key="4">
    <source>
        <dbReference type="EMBL" id="EDB7208667.1"/>
    </source>
</evidence>
<accession>A0A627FBV5</accession>
<proteinExistence type="inferred from homology"/>
<comment type="caution">
    <text evidence="4">The sequence shown here is derived from an EMBL/GenBank/DDBJ whole genome shotgun (WGS) entry which is preliminary data.</text>
</comment>
<dbReference type="EMBL" id="AALOKV010000030">
    <property type="protein sequence ID" value="EDB7208667.1"/>
    <property type="molecule type" value="Genomic_DNA"/>
</dbReference>
<organism evidence="4">
    <name type="scientific">Salmonella enterica</name>
    <name type="common">Salmonella choleraesuis</name>
    <dbReference type="NCBI Taxonomy" id="28901"/>
    <lineage>
        <taxon>Bacteria</taxon>
        <taxon>Pseudomonadati</taxon>
        <taxon>Pseudomonadota</taxon>
        <taxon>Gammaproteobacteria</taxon>
        <taxon>Enterobacterales</taxon>
        <taxon>Enterobacteriaceae</taxon>
        <taxon>Salmonella</taxon>
    </lineage>
</organism>
<dbReference type="GO" id="GO:0007155">
    <property type="term" value="P:cell adhesion"/>
    <property type="evidence" value="ECO:0007669"/>
    <property type="project" value="InterPro"/>
</dbReference>
<feature type="chain" id="PRO_5026049938" description="Fimbrial protein" evidence="3">
    <location>
        <begin position="23"/>
        <end position="102"/>
    </location>
</feature>
<evidence type="ECO:0000256" key="1">
    <source>
        <dbReference type="ARBA" id="ARBA00022729"/>
    </source>
</evidence>
<evidence type="ECO:0008006" key="5">
    <source>
        <dbReference type="Google" id="ProtNLM"/>
    </source>
</evidence>